<dbReference type="OrthoDB" id="26095at2759"/>
<feature type="transmembrane region" description="Helical" evidence="2">
    <location>
        <begin position="451"/>
        <end position="474"/>
    </location>
</feature>
<dbReference type="PROSITE" id="PS50026">
    <property type="entry name" value="EGF_3"/>
    <property type="match status" value="1"/>
</dbReference>
<comment type="caution">
    <text evidence="1">Lacks conserved residue(s) required for the propagation of feature annotation.</text>
</comment>
<feature type="domain" description="EGF-like" evidence="3">
    <location>
        <begin position="168"/>
        <end position="201"/>
    </location>
</feature>
<sequence length="500" mass="54874">DLVPGCSTRTFNINMTCDSNTEFFSDENLNNESPICVYNANVVTKYACKTCSHLNDCNEHGVCNPGAGKCCECDTQTNGDQCQKSRLYIGSVESTTVNGGTVYLYGYFGTITPQFNVTIGKLDCNNVHSYNDSVISCQVGAGTGFQSVTINDKDLTAYGKDLFKYIKLSFDCPNNCSNNGECDTKIGSCNCSDAYTGFDCSSKINKDKPSIPKIDLKTGASSISNEKLNYQLNIISLVEVSVDGSIVKEHPLNNTENIIASIIEEGDGLTKGTIALFSQYISSVNCTVEYTIEEIIGGKKKDFEFAGITFSVDSGSLKTGISIKNYQYESVLNTLQLRIKSNYEKESLSNDCNSEELKVTDQLDNDSNFNYLQVSKDSKNVVSRFIGRLISDGRVTPTRTSVVSTNNETLELIIGLNLPHCVDSCILDPDFGMLVSGTYKDKCGSKSNYKIITVAVVVPCVAIAAIVVVVAVLYKKHYLRFKLFKNSITNKPRERRSFHL</sequence>
<dbReference type="EMBL" id="GL871138">
    <property type="protein sequence ID" value="EGC33528.1"/>
    <property type="molecule type" value="Genomic_DNA"/>
</dbReference>
<dbReference type="OMA" id="NNESPIC"/>
<keyword evidence="1" id="KW-1015">Disulfide bond</keyword>
<dbReference type="PROSITE" id="PS00022">
    <property type="entry name" value="EGF_1"/>
    <property type="match status" value="1"/>
</dbReference>
<evidence type="ECO:0000256" key="1">
    <source>
        <dbReference type="PROSITE-ProRule" id="PRU00076"/>
    </source>
</evidence>
<protein>
    <recommendedName>
        <fullName evidence="3">EGF-like domain-containing protein</fullName>
    </recommendedName>
</protein>
<feature type="disulfide bond" evidence="1">
    <location>
        <begin position="191"/>
        <end position="200"/>
    </location>
</feature>
<dbReference type="Proteomes" id="UP000001064">
    <property type="component" value="Unassembled WGS sequence"/>
</dbReference>
<reference evidence="5" key="1">
    <citation type="journal article" date="2011" name="Genome Biol.">
        <title>Comparative genomics of the social amoebae Dictyostelium discoideum and Dictyostelium purpureum.</title>
        <authorList>
            <consortium name="US DOE Joint Genome Institute (JGI-PGF)"/>
            <person name="Sucgang R."/>
            <person name="Kuo A."/>
            <person name="Tian X."/>
            <person name="Salerno W."/>
            <person name="Parikh A."/>
            <person name="Feasley C.L."/>
            <person name="Dalin E."/>
            <person name="Tu H."/>
            <person name="Huang E."/>
            <person name="Barry K."/>
            <person name="Lindquist E."/>
            <person name="Shapiro H."/>
            <person name="Bruce D."/>
            <person name="Schmutz J."/>
            <person name="Salamov A."/>
            <person name="Fey P."/>
            <person name="Gaudet P."/>
            <person name="Anjard C."/>
            <person name="Babu M.M."/>
            <person name="Basu S."/>
            <person name="Bushmanova Y."/>
            <person name="van der Wel H."/>
            <person name="Katoh-Kurasawa M."/>
            <person name="Dinh C."/>
            <person name="Coutinho P.M."/>
            <person name="Saito T."/>
            <person name="Elias M."/>
            <person name="Schaap P."/>
            <person name="Kay R.R."/>
            <person name="Henrissat B."/>
            <person name="Eichinger L."/>
            <person name="Rivero F."/>
            <person name="Putnam N.H."/>
            <person name="West C.M."/>
            <person name="Loomis W.F."/>
            <person name="Chisholm R.L."/>
            <person name="Shaulsky G."/>
            <person name="Strassmann J.E."/>
            <person name="Queller D.C."/>
            <person name="Kuspa A."/>
            <person name="Grigoriev I.V."/>
        </authorList>
    </citation>
    <scope>NUCLEOTIDE SEQUENCE [LARGE SCALE GENOMIC DNA]</scope>
    <source>
        <strain evidence="5">QSDP1</strain>
    </source>
</reference>
<name>F0ZRA9_DICPU</name>
<dbReference type="VEuPathDB" id="AmoebaDB:DICPUDRAFT_36589"/>
<dbReference type="Gene3D" id="2.60.120.260">
    <property type="entry name" value="Galactose-binding domain-like"/>
    <property type="match status" value="1"/>
</dbReference>
<evidence type="ECO:0000259" key="3">
    <source>
        <dbReference type="PROSITE" id="PS50026"/>
    </source>
</evidence>
<keyword evidence="2" id="KW-0812">Transmembrane</keyword>
<keyword evidence="1" id="KW-0245">EGF-like domain</keyword>
<dbReference type="Pfam" id="PF22933">
    <property type="entry name" value="ComC_SSD"/>
    <property type="match status" value="1"/>
</dbReference>
<accession>F0ZRA9</accession>
<keyword evidence="2" id="KW-0472">Membrane</keyword>
<keyword evidence="2" id="KW-1133">Transmembrane helix</keyword>
<dbReference type="PANTHER" id="PTHR24032:SF62">
    <property type="entry name" value="EGF-LIKE DOMAIN-CONTAINING PROTEIN-RELATED"/>
    <property type="match status" value="1"/>
</dbReference>
<gene>
    <name evidence="4" type="ORF">DICPUDRAFT_36589</name>
</gene>
<dbReference type="InterPro" id="IPR053331">
    <property type="entry name" value="EGF-like_comC"/>
</dbReference>
<feature type="non-terminal residue" evidence="4">
    <location>
        <position position="500"/>
    </location>
</feature>
<feature type="disulfide bond" evidence="1">
    <location>
        <begin position="172"/>
        <end position="182"/>
    </location>
</feature>
<evidence type="ECO:0000313" key="4">
    <source>
        <dbReference type="EMBL" id="EGC33528.1"/>
    </source>
</evidence>
<dbReference type="RefSeq" id="XP_003289953.1">
    <property type="nucleotide sequence ID" value="XM_003289905.1"/>
</dbReference>
<dbReference type="InParanoid" id="F0ZRA9"/>
<dbReference type="GeneID" id="10504309"/>
<dbReference type="InterPro" id="IPR054484">
    <property type="entry name" value="ComC_SSD"/>
</dbReference>
<proteinExistence type="predicted"/>
<dbReference type="PANTHER" id="PTHR24032">
    <property type="entry name" value="EGF-LIKE DOMAIN-CONTAINING PROTEIN-RELATED-RELATED"/>
    <property type="match status" value="1"/>
</dbReference>
<evidence type="ECO:0000256" key="2">
    <source>
        <dbReference type="SAM" id="Phobius"/>
    </source>
</evidence>
<keyword evidence="5" id="KW-1185">Reference proteome</keyword>
<dbReference type="InterPro" id="IPR000742">
    <property type="entry name" value="EGF"/>
</dbReference>
<evidence type="ECO:0000313" key="5">
    <source>
        <dbReference type="Proteomes" id="UP000001064"/>
    </source>
</evidence>
<dbReference type="AlphaFoldDB" id="F0ZRA9"/>
<organism evidence="4 5">
    <name type="scientific">Dictyostelium purpureum</name>
    <name type="common">Slime mold</name>
    <dbReference type="NCBI Taxonomy" id="5786"/>
    <lineage>
        <taxon>Eukaryota</taxon>
        <taxon>Amoebozoa</taxon>
        <taxon>Evosea</taxon>
        <taxon>Eumycetozoa</taxon>
        <taxon>Dictyostelia</taxon>
        <taxon>Dictyosteliales</taxon>
        <taxon>Dictyosteliaceae</taxon>
        <taxon>Dictyostelium</taxon>
    </lineage>
</organism>
<dbReference type="KEGG" id="dpp:DICPUDRAFT_36589"/>